<feature type="transmembrane region" description="Helical" evidence="1">
    <location>
        <begin position="186"/>
        <end position="211"/>
    </location>
</feature>
<keyword evidence="1" id="KW-0812">Transmembrane</keyword>
<keyword evidence="1" id="KW-0472">Membrane</keyword>
<dbReference type="Proteomes" id="UP000887540">
    <property type="component" value="Unplaced"/>
</dbReference>
<reference evidence="3" key="1">
    <citation type="submission" date="2022-11" db="UniProtKB">
        <authorList>
            <consortium name="WormBaseParasite"/>
        </authorList>
    </citation>
    <scope>IDENTIFICATION</scope>
</reference>
<name>A0A914BZ79_9BILA</name>
<keyword evidence="2" id="KW-1185">Reference proteome</keyword>
<keyword evidence="1" id="KW-1133">Transmembrane helix</keyword>
<accession>A0A914BZ79</accession>
<sequence>MISDNISTSNEAKCNFWTITLSVMLKLIALVVTIISYFWNEWIVTEGSVGSDELLFMRGLRGIDCVRKLNYTGGIECNSSYVDRAHAFWDPYGITEVREPHTLLEMARVFFYLLIIAGIADFIITLAICFRQQQELGRFSNAKKASLAASSALIGLYLWLLLLLFLSKGSGTFILRPKTYNDAHFGSAYTLFFWMFILALAGVALTAIPYIKLYRRIREHQQQREVEMTRRLTPPTATTV</sequence>
<feature type="transmembrane region" description="Helical" evidence="1">
    <location>
        <begin position="109"/>
        <end position="130"/>
    </location>
</feature>
<feature type="transmembrane region" description="Helical" evidence="1">
    <location>
        <begin position="145"/>
        <end position="166"/>
    </location>
</feature>
<organism evidence="2 3">
    <name type="scientific">Acrobeloides nanus</name>
    <dbReference type="NCBI Taxonomy" id="290746"/>
    <lineage>
        <taxon>Eukaryota</taxon>
        <taxon>Metazoa</taxon>
        <taxon>Ecdysozoa</taxon>
        <taxon>Nematoda</taxon>
        <taxon>Chromadorea</taxon>
        <taxon>Rhabditida</taxon>
        <taxon>Tylenchina</taxon>
        <taxon>Cephalobomorpha</taxon>
        <taxon>Cephaloboidea</taxon>
        <taxon>Cephalobidae</taxon>
        <taxon>Acrobeloides</taxon>
    </lineage>
</organism>
<protein>
    <submittedName>
        <fullName evidence="3">Uncharacterized protein</fullName>
    </submittedName>
</protein>
<feature type="transmembrane region" description="Helical" evidence="1">
    <location>
        <begin position="16"/>
        <end position="39"/>
    </location>
</feature>
<proteinExistence type="predicted"/>
<evidence type="ECO:0000313" key="3">
    <source>
        <dbReference type="WBParaSite" id="ACRNAN_Path_1339.g5252.t1"/>
    </source>
</evidence>
<dbReference type="AlphaFoldDB" id="A0A914BZ79"/>
<evidence type="ECO:0000256" key="1">
    <source>
        <dbReference type="SAM" id="Phobius"/>
    </source>
</evidence>
<dbReference type="WBParaSite" id="ACRNAN_Path_1339.g5252.t1">
    <property type="protein sequence ID" value="ACRNAN_Path_1339.g5252.t1"/>
    <property type="gene ID" value="ACRNAN_Path_1339.g5252"/>
</dbReference>
<evidence type="ECO:0000313" key="2">
    <source>
        <dbReference type="Proteomes" id="UP000887540"/>
    </source>
</evidence>